<dbReference type="InterPro" id="IPR011059">
    <property type="entry name" value="Metal-dep_hydrolase_composite"/>
</dbReference>
<feature type="compositionally biased region" description="Low complexity" evidence="1">
    <location>
        <begin position="47"/>
        <end position="61"/>
    </location>
</feature>
<dbReference type="SUPFAM" id="SSF51556">
    <property type="entry name" value="Metallo-dependent hydrolases"/>
    <property type="match status" value="1"/>
</dbReference>
<name>A0A518D0Q2_9BACT</name>
<dbReference type="PANTHER" id="PTHR43135:SF3">
    <property type="entry name" value="ALPHA-D-RIBOSE 1-METHYLPHOSPHONATE 5-TRIPHOSPHATE DIPHOSPHATASE"/>
    <property type="match status" value="1"/>
</dbReference>
<evidence type="ECO:0000259" key="2">
    <source>
        <dbReference type="Pfam" id="PF01979"/>
    </source>
</evidence>
<dbReference type="Proteomes" id="UP000319342">
    <property type="component" value="Chromosome"/>
</dbReference>
<dbReference type="InterPro" id="IPR006680">
    <property type="entry name" value="Amidohydro-rel"/>
</dbReference>
<organism evidence="3 4">
    <name type="scientific">Rohdeia mirabilis</name>
    <dbReference type="NCBI Taxonomy" id="2528008"/>
    <lineage>
        <taxon>Bacteria</taxon>
        <taxon>Pseudomonadati</taxon>
        <taxon>Planctomycetota</taxon>
        <taxon>Planctomycetia</taxon>
        <taxon>Planctomycetia incertae sedis</taxon>
        <taxon>Rohdeia</taxon>
    </lineage>
</organism>
<protein>
    <submittedName>
        <fullName evidence="3">Dihydroorotase</fullName>
    </submittedName>
</protein>
<dbReference type="OrthoDB" id="9797498at2"/>
<dbReference type="Pfam" id="PF01979">
    <property type="entry name" value="Amidohydro_1"/>
    <property type="match status" value="1"/>
</dbReference>
<dbReference type="SUPFAM" id="SSF51338">
    <property type="entry name" value="Composite domain of metallo-dependent hydrolases"/>
    <property type="match status" value="1"/>
</dbReference>
<dbReference type="PANTHER" id="PTHR43135">
    <property type="entry name" value="ALPHA-D-RIBOSE 1-METHYLPHOSPHONATE 5-TRIPHOSPHATE DIPHOSPHATASE"/>
    <property type="match status" value="1"/>
</dbReference>
<feature type="domain" description="Amidohydrolase-related" evidence="2">
    <location>
        <begin position="445"/>
        <end position="513"/>
    </location>
</feature>
<dbReference type="GO" id="GO:0016810">
    <property type="term" value="F:hydrolase activity, acting on carbon-nitrogen (but not peptide) bonds"/>
    <property type="evidence" value="ECO:0007669"/>
    <property type="project" value="InterPro"/>
</dbReference>
<reference evidence="3 4" key="1">
    <citation type="submission" date="2019-02" db="EMBL/GenBank/DDBJ databases">
        <title>Deep-cultivation of Planctomycetes and their phenomic and genomic characterization uncovers novel biology.</title>
        <authorList>
            <person name="Wiegand S."/>
            <person name="Jogler M."/>
            <person name="Boedeker C."/>
            <person name="Pinto D."/>
            <person name="Vollmers J."/>
            <person name="Rivas-Marin E."/>
            <person name="Kohn T."/>
            <person name="Peeters S.H."/>
            <person name="Heuer A."/>
            <person name="Rast P."/>
            <person name="Oberbeckmann S."/>
            <person name="Bunk B."/>
            <person name="Jeske O."/>
            <person name="Meyerdierks A."/>
            <person name="Storesund J.E."/>
            <person name="Kallscheuer N."/>
            <person name="Luecker S."/>
            <person name="Lage O.M."/>
            <person name="Pohl T."/>
            <person name="Merkel B.J."/>
            <person name="Hornburger P."/>
            <person name="Mueller R.-W."/>
            <person name="Bruemmer F."/>
            <person name="Labrenz M."/>
            <person name="Spormann A.M."/>
            <person name="Op den Camp H."/>
            <person name="Overmann J."/>
            <person name="Amann R."/>
            <person name="Jetten M.S.M."/>
            <person name="Mascher T."/>
            <person name="Medema M.H."/>
            <person name="Devos D.P."/>
            <person name="Kaster A.-K."/>
            <person name="Ovreas L."/>
            <person name="Rohde M."/>
            <person name="Galperin M.Y."/>
            <person name="Jogler C."/>
        </authorList>
    </citation>
    <scope>NUCLEOTIDE SEQUENCE [LARGE SCALE GENOMIC DNA]</scope>
    <source>
        <strain evidence="3 4">Pla163</strain>
    </source>
</reference>
<feature type="region of interest" description="Disordered" evidence="1">
    <location>
        <begin position="47"/>
        <end position="94"/>
    </location>
</feature>
<sequence>MFAMIASNSLRSRVAGALATAARPLASTLLAAVLVAAGGPTLALDGAPASGSSASNATSAAVVEQEPAGRGAAAQETAREEAGDDAQESGPEVTRRLAGADDAALLGPPQRRYALVGATVHSMVPGVEPAVMTVLVNGDRIDAIGVDLELPLGTERIDVSGKHLVPGLVDGLVTYDPQHDELYVTSGVTTVRDTGGNPSVRAQLKQPQFRDRVPGPFLVTAGAVLDGSPPVSPTAVILRSEGDVDNFLMLLANIEMDYACVMPNLDPTLLVPLCAKARELDMDVWGMLLRGASLDECIAAGQRGFFGLEAFLPFVESTEDPFDRIGWDGLKAFGFPLLSEKFAESGAAVVPVMIETGRLLREVDTSAPEYDYLDFYYSALWLDDAALRTELLADEDVGPKYRERATAQHEKRGALLAALAEAGAEIVPGSSAPNPWIMPGWGLHDELAYFVEFGVAPYEALRMATVGAAGALRLEDRGAIAMGKIADLLVVDGDPRESLASLRRPEQVVVRGRRLVREDLDALLERLAGRLALARTENDRPLEIDAPERPEGAAVVLAGRATSSEYGQRYQGERFEVTRLEDGRVHVASRLLQPSRGQFPERQFEFSQVLDGGWLDSFEIRVTMVLEDEEPDIVGPVEAAAPSGTQTLVVRGLWTGTRFNVERVLNGQSLGTRTIAQRPVAATLDPVHDTITCPLVLGQYPKDGEAVGIIFGEMMEPVLWRWLIRNNPDGTRSIASESGVFHVRYDERGVPVRSLYVSSGSRALLDVVEGSVRDFGGAGLPVRFETPAAEVPAEGDVPATEEGSGEGGSGEGGAESGGTGEKSDG</sequence>
<dbReference type="InterPro" id="IPR032466">
    <property type="entry name" value="Metal_Hydrolase"/>
</dbReference>
<dbReference type="Gene3D" id="2.30.40.10">
    <property type="entry name" value="Urease, subunit C, domain 1"/>
    <property type="match status" value="2"/>
</dbReference>
<dbReference type="InterPro" id="IPR051781">
    <property type="entry name" value="Metallo-dep_Hydrolase"/>
</dbReference>
<gene>
    <name evidence="3" type="ORF">Pla163_21640</name>
</gene>
<dbReference type="EMBL" id="CP036290">
    <property type="protein sequence ID" value="QDU85040.1"/>
    <property type="molecule type" value="Genomic_DNA"/>
</dbReference>
<dbReference type="Gene3D" id="3.20.20.140">
    <property type="entry name" value="Metal-dependent hydrolases"/>
    <property type="match status" value="1"/>
</dbReference>
<evidence type="ECO:0000313" key="4">
    <source>
        <dbReference type="Proteomes" id="UP000319342"/>
    </source>
</evidence>
<dbReference type="AlphaFoldDB" id="A0A518D0Q2"/>
<proteinExistence type="predicted"/>
<evidence type="ECO:0000313" key="3">
    <source>
        <dbReference type="EMBL" id="QDU85040.1"/>
    </source>
</evidence>
<evidence type="ECO:0000256" key="1">
    <source>
        <dbReference type="SAM" id="MobiDB-lite"/>
    </source>
</evidence>
<feature type="region of interest" description="Disordered" evidence="1">
    <location>
        <begin position="786"/>
        <end position="825"/>
    </location>
</feature>
<feature type="compositionally biased region" description="Gly residues" evidence="1">
    <location>
        <begin position="805"/>
        <end position="825"/>
    </location>
</feature>
<accession>A0A518D0Q2</accession>
<keyword evidence="4" id="KW-1185">Reference proteome</keyword>